<accession>A0A1S2MZ02</accession>
<evidence type="ECO:0000313" key="4">
    <source>
        <dbReference type="Proteomes" id="UP000179540"/>
    </source>
</evidence>
<dbReference type="PANTHER" id="PTHR46696">
    <property type="entry name" value="P450, PUTATIVE (EUROFUNG)-RELATED"/>
    <property type="match status" value="1"/>
</dbReference>
<dbReference type="OrthoDB" id="54272at2"/>
<feature type="region of interest" description="Disordered" evidence="2">
    <location>
        <begin position="1"/>
        <end position="20"/>
    </location>
</feature>
<reference evidence="3 4" key="1">
    <citation type="submission" date="2016-10" db="EMBL/GenBank/DDBJ databases">
        <title>Draft genome sequence of strain LCT isolated from the Shenzhou X spacecraft of China.</title>
        <authorList>
            <person name="Huang B."/>
        </authorList>
    </citation>
    <scope>NUCLEOTIDE SEQUENCE [LARGE SCALE GENOMIC DNA]</scope>
    <source>
        <strain evidence="3 4">LCT-H5</strain>
    </source>
</reference>
<organism evidence="3 4">
    <name type="scientific">Rothia kristinae</name>
    <dbReference type="NCBI Taxonomy" id="37923"/>
    <lineage>
        <taxon>Bacteria</taxon>
        <taxon>Bacillati</taxon>
        <taxon>Actinomycetota</taxon>
        <taxon>Actinomycetes</taxon>
        <taxon>Micrococcales</taxon>
        <taxon>Micrococcaceae</taxon>
        <taxon>Rothia</taxon>
    </lineage>
</organism>
<name>A0A1S2MZ02_9MICC</name>
<dbReference type="GO" id="GO:0016705">
    <property type="term" value="F:oxidoreductase activity, acting on paired donors, with incorporation or reduction of molecular oxygen"/>
    <property type="evidence" value="ECO:0007669"/>
    <property type="project" value="InterPro"/>
</dbReference>
<evidence type="ECO:0000256" key="2">
    <source>
        <dbReference type="SAM" id="MobiDB-lite"/>
    </source>
</evidence>
<dbReference type="Pfam" id="PF00067">
    <property type="entry name" value="p450"/>
    <property type="match status" value="1"/>
</dbReference>
<comment type="caution">
    <text evidence="3">The sequence shown here is derived from an EMBL/GenBank/DDBJ whole genome shotgun (WGS) entry which is preliminary data.</text>
</comment>
<gene>
    <name evidence="3" type="ORF">BK826_07450</name>
</gene>
<dbReference type="Gene3D" id="1.10.630.10">
    <property type="entry name" value="Cytochrome P450"/>
    <property type="match status" value="1"/>
</dbReference>
<dbReference type="SUPFAM" id="SSF48264">
    <property type="entry name" value="Cytochrome P450"/>
    <property type="match status" value="1"/>
</dbReference>
<dbReference type="InterPro" id="IPR001128">
    <property type="entry name" value="Cyt_P450"/>
</dbReference>
<evidence type="ECO:0000313" key="3">
    <source>
        <dbReference type="EMBL" id="OIJ35558.1"/>
    </source>
</evidence>
<dbReference type="InterPro" id="IPR036396">
    <property type="entry name" value="Cyt_P450_sf"/>
</dbReference>
<dbReference type="Proteomes" id="UP000179540">
    <property type="component" value="Unassembled WGS sequence"/>
</dbReference>
<dbReference type="GO" id="GO:0020037">
    <property type="term" value="F:heme binding"/>
    <property type="evidence" value="ECO:0007669"/>
    <property type="project" value="InterPro"/>
</dbReference>
<protein>
    <submittedName>
        <fullName evidence="3">Cytochrome</fullName>
    </submittedName>
</protein>
<dbReference type="AlphaFoldDB" id="A0A1S2MZ02"/>
<dbReference type="GO" id="GO:0004497">
    <property type="term" value="F:monooxygenase activity"/>
    <property type="evidence" value="ECO:0007669"/>
    <property type="project" value="InterPro"/>
</dbReference>
<dbReference type="RefSeq" id="WP_075515069.1">
    <property type="nucleotide sequence ID" value="NZ_JAQDNX010000009.1"/>
</dbReference>
<dbReference type="GO" id="GO:0005506">
    <property type="term" value="F:iron ion binding"/>
    <property type="evidence" value="ECO:0007669"/>
    <property type="project" value="InterPro"/>
</dbReference>
<comment type="similarity">
    <text evidence="1">Belongs to the cytochrome P450 family.</text>
</comment>
<evidence type="ECO:0000256" key="1">
    <source>
        <dbReference type="ARBA" id="ARBA00010617"/>
    </source>
</evidence>
<dbReference type="EMBL" id="MODZ01000008">
    <property type="protein sequence ID" value="OIJ35558.1"/>
    <property type="molecule type" value="Genomic_DNA"/>
</dbReference>
<dbReference type="PANTHER" id="PTHR46696:SF6">
    <property type="entry name" value="P450, PUTATIVE (EUROFUNG)-RELATED"/>
    <property type="match status" value="1"/>
</dbReference>
<sequence length="398" mass="44042">MTVRRPEDTTVPDDWDPRSPEVQQDQIAAYDALRAHCPVAHDDYLGYTLLSHADVAAAALDPQTFSNRVSDRHVAVPNGLDGPEHTAFRRINDAYFTPERMAAAEPVLRTVIRELIAELPAGHRVDAAGEFARQYALRITAAFMGWEEEYREPLSAWVQRNREATLRRDRAEIGRVALEFDGTIRRMLADRTGSAGLDAEGRPRDVTAQLMRDVVELPDGARPMTEPELISLIRNWTVGELSTIAACAGVLVQFLASHPREQERLRSDPTQIPAAVEEIMRLRDPLVSNRRVTTRPVEVGGRRLPAGARVTLNWTSANRDEAAFPDAAQYRPDRDQSANLVYGTGIHACPGAPLARLELRLLVEELLAATTAIEEAGPTANEVYPVAGFSSVPVIVRR</sequence>
<proteinExistence type="inferred from homology"/>